<dbReference type="CDD" id="cd03199">
    <property type="entry name" value="GST_C_GRX2"/>
    <property type="match status" value="1"/>
</dbReference>
<dbReference type="EMBL" id="SLXI01000002">
    <property type="protein sequence ID" value="TCP13408.1"/>
    <property type="molecule type" value="Genomic_DNA"/>
</dbReference>
<dbReference type="InterPro" id="IPR036249">
    <property type="entry name" value="Thioredoxin-like_sf"/>
</dbReference>
<dbReference type="Gene3D" id="1.20.1050.10">
    <property type="match status" value="1"/>
</dbReference>
<dbReference type="Pfam" id="PF13417">
    <property type="entry name" value="GST_N_3"/>
    <property type="match status" value="1"/>
</dbReference>
<dbReference type="SUPFAM" id="SSF47616">
    <property type="entry name" value="GST C-terminal domain-like"/>
    <property type="match status" value="1"/>
</dbReference>
<sequence length="215" mass="24974">MKLYIYDHCPYCVRPRMIFGLKNIPVENITLLNDDEKTPIGLVGKKMVPILIKDDGSAMPESLDIVRYIDDNYGEKLLSEETRSEFDNWVKKVGNYYYYLLHPRVIKLGLKEYVTETAVDYFIKKKTASIGSFNEHLAKSDEYIKQLENDLAELEKLFVSESAFNGKLSFEDIILFPMLRNLTCVKGLIFPTKIKAYIERMSELTKIDLYTDRAI</sequence>
<dbReference type="NCBIfam" id="NF007702">
    <property type="entry name" value="PRK10387.1"/>
    <property type="match status" value="1"/>
</dbReference>
<dbReference type="GO" id="GO:0005829">
    <property type="term" value="C:cytosol"/>
    <property type="evidence" value="ECO:0007669"/>
    <property type="project" value="InterPro"/>
</dbReference>
<gene>
    <name evidence="2" type="ORF">EV697_102290</name>
</gene>
<dbReference type="InterPro" id="IPR004045">
    <property type="entry name" value="Glutathione_S-Trfase_N"/>
</dbReference>
<dbReference type="PANTHER" id="PTHR43968">
    <property type="match status" value="1"/>
</dbReference>
<dbReference type="InterPro" id="IPR040079">
    <property type="entry name" value="Glutathione_S-Trfase"/>
</dbReference>
<accession>A0A4R2N1J5</accession>
<dbReference type="Pfam" id="PF04399">
    <property type="entry name" value="Glutaredoxin2_C"/>
    <property type="match status" value="1"/>
</dbReference>
<dbReference type="Proteomes" id="UP000294841">
    <property type="component" value="Unassembled WGS sequence"/>
</dbReference>
<protein>
    <submittedName>
        <fullName evidence="2">Glutaredoxin 2</fullName>
    </submittedName>
</protein>
<keyword evidence="3" id="KW-1185">Reference proteome</keyword>
<evidence type="ECO:0000313" key="3">
    <source>
        <dbReference type="Proteomes" id="UP000294841"/>
    </source>
</evidence>
<dbReference type="SFLD" id="SFLDG01183">
    <property type="entry name" value="Grx2-like"/>
    <property type="match status" value="1"/>
</dbReference>
<feature type="domain" description="GST N-terminal" evidence="1">
    <location>
        <begin position="1"/>
        <end position="77"/>
    </location>
</feature>
<dbReference type="SUPFAM" id="SSF52833">
    <property type="entry name" value="Thioredoxin-like"/>
    <property type="match status" value="1"/>
</dbReference>
<dbReference type="Gene3D" id="3.40.30.10">
    <property type="entry name" value="Glutaredoxin"/>
    <property type="match status" value="1"/>
</dbReference>
<dbReference type="PROSITE" id="PS50404">
    <property type="entry name" value="GST_NTER"/>
    <property type="match status" value="1"/>
</dbReference>
<name>A0A4R2N1J5_9PAST</name>
<comment type="caution">
    <text evidence="2">The sequence shown here is derived from an EMBL/GenBank/DDBJ whole genome shotgun (WGS) entry which is preliminary data.</text>
</comment>
<dbReference type="RefSeq" id="WP_132022945.1">
    <property type="nucleotide sequence ID" value="NZ_CP016605.1"/>
</dbReference>
<proteinExistence type="predicted"/>
<dbReference type="InterPro" id="IPR011901">
    <property type="entry name" value="Grx2"/>
</dbReference>
<reference evidence="2 3" key="1">
    <citation type="submission" date="2019-03" db="EMBL/GenBank/DDBJ databases">
        <title>Genomic Encyclopedia of Type Strains, Phase IV (KMG-IV): sequencing the most valuable type-strain genomes for metagenomic binning, comparative biology and taxonomic classification.</title>
        <authorList>
            <person name="Goeker M."/>
        </authorList>
    </citation>
    <scope>NUCLEOTIDE SEQUENCE [LARGE SCALE GENOMIC DNA]</scope>
    <source>
        <strain evidence="2 3">DSM 28231</strain>
    </source>
</reference>
<dbReference type="SFLD" id="SFLDG01204">
    <property type="entry name" value="Grx2-like.1"/>
    <property type="match status" value="1"/>
</dbReference>
<dbReference type="CDD" id="cd03037">
    <property type="entry name" value="GST_N_GRX2"/>
    <property type="match status" value="1"/>
</dbReference>
<dbReference type="SMR" id="A0A4R2N1J5"/>
<dbReference type="OrthoDB" id="5291571at2"/>
<dbReference type="InterPro" id="IPR007494">
    <property type="entry name" value="Glutaredoxin2_C"/>
</dbReference>
<evidence type="ECO:0000259" key="1">
    <source>
        <dbReference type="PROSITE" id="PS50404"/>
    </source>
</evidence>
<dbReference type="SFLD" id="SFLDS00019">
    <property type="entry name" value="Glutathione_Transferase_(cytos"/>
    <property type="match status" value="1"/>
</dbReference>
<dbReference type="InterPro" id="IPR050983">
    <property type="entry name" value="GST_Omega/HSP26"/>
</dbReference>
<dbReference type="PANTHER" id="PTHR43968:SF6">
    <property type="entry name" value="GLUTATHIONE S-TRANSFERASE OMEGA"/>
    <property type="match status" value="1"/>
</dbReference>
<organism evidence="2 3">
    <name type="scientific">Bisgaardia hudsonensis</name>
    <dbReference type="NCBI Taxonomy" id="109472"/>
    <lineage>
        <taxon>Bacteria</taxon>
        <taxon>Pseudomonadati</taxon>
        <taxon>Pseudomonadota</taxon>
        <taxon>Gammaproteobacteria</taxon>
        <taxon>Pasteurellales</taxon>
        <taxon>Pasteurellaceae</taxon>
        <taxon>Bisgaardia</taxon>
    </lineage>
</organism>
<evidence type="ECO:0000313" key="2">
    <source>
        <dbReference type="EMBL" id="TCP13408.1"/>
    </source>
</evidence>
<dbReference type="AlphaFoldDB" id="A0A4R2N1J5"/>
<dbReference type="NCBIfam" id="TIGR02182">
    <property type="entry name" value="GRXB"/>
    <property type="match status" value="1"/>
</dbReference>
<dbReference type="InterPro" id="IPR036282">
    <property type="entry name" value="Glutathione-S-Trfase_C_sf"/>
</dbReference>